<feature type="compositionally biased region" description="Basic and acidic residues" evidence="1">
    <location>
        <begin position="476"/>
        <end position="488"/>
    </location>
</feature>
<feature type="region of interest" description="Disordered" evidence="1">
    <location>
        <begin position="348"/>
        <end position="391"/>
    </location>
</feature>
<evidence type="ECO:0000256" key="1">
    <source>
        <dbReference type="SAM" id="MobiDB-lite"/>
    </source>
</evidence>
<reference evidence="2" key="1">
    <citation type="submission" date="2019-04" db="EMBL/GenBank/DDBJ databases">
        <authorList>
            <person name="Alioto T."/>
            <person name="Alioto T."/>
        </authorList>
    </citation>
    <scope>NUCLEOTIDE SEQUENCE [LARGE SCALE GENOMIC DNA]</scope>
</reference>
<accession>A0A5E4C428</accession>
<keyword evidence="3" id="KW-1185">Reference proteome</keyword>
<dbReference type="Proteomes" id="UP000335636">
    <property type="component" value="Unassembled WGS sequence"/>
</dbReference>
<feature type="region of interest" description="Disordered" evidence="1">
    <location>
        <begin position="407"/>
        <end position="445"/>
    </location>
</feature>
<proteinExistence type="predicted"/>
<evidence type="ECO:0000313" key="2">
    <source>
        <dbReference type="EMBL" id="VTJ76657.1"/>
    </source>
</evidence>
<dbReference type="EMBL" id="CABDUW010000910">
    <property type="protein sequence ID" value="VTJ76657.1"/>
    <property type="molecule type" value="Genomic_DNA"/>
</dbReference>
<organism evidence="2 3">
    <name type="scientific">Marmota monax</name>
    <name type="common">Woodchuck</name>
    <dbReference type="NCBI Taxonomy" id="9995"/>
    <lineage>
        <taxon>Eukaryota</taxon>
        <taxon>Metazoa</taxon>
        <taxon>Chordata</taxon>
        <taxon>Craniata</taxon>
        <taxon>Vertebrata</taxon>
        <taxon>Euteleostomi</taxon>
        <taxon>Mammalia</taxon>
        <taxon>Eutheria</taxon>
        <taxon>Euarchontoglires</taxon>
        <taxon>Glires</taxon>
        <taxon>Rodentia</taxon>
        <taxon>Sciuromorpha</taxon>
        <taxon>Sciuridae</taxon>
        <taxon>Xerinae</taxon>
        <taxon>Marmotini</taxon>
        <taxon>Marmota</taxon>
    </lineage>
</organism>
<comment type="caution">
    <text evidence="2">The sequence shown here is derived from an EMBL/GenBank/DDBJ whole genome shotgun (WGS) entry which is preliminary data.</text>
</comment>
<protein>
    <submittedName>
        <fullName evidence="2">Uncharacterized protein</fullName>
    </submittedName>
</protein>
<evidence type="ECO:0000313" key="3">
    <source>
        <dbReference type="Proteomes" id="UP000335636"/>
    </source>
</evidence>
<feature type="region of interest" description="Disordered" evidence="1">
    <location>
        <begin position="1"/>
        <end position="25"/>
    </location>
</feature>
<dbReference type="AlphaFoldDB" id="A0A5E4C428"/>
<feature type="region of interest" description="Disordered" evidence="1">
    <location>
        <begin position="286"/>
        <end position="328"/>
    </location>
</feature>
<gene>
    <name evidence="2" type="ORF">MONAX_5E018675</name>
</gene>
<feature type="region of interest" description="Disordered" evidence="1">
    <location>
        <begin position="459"/>
        <end position="488"/>
    </location>
</feature>
<name>A0A5E4C428_MARMO</name>
<sequence>MRPPRERSARRAVGVGAGSQPQHPWPQSSLLPWHSGCHTHSLLGLPPLDAAAALFFNDNDETCEGLIVKDLEQILVCQQTRRVRCGGRAEFQHRQGLLATVQCCSMSQGPAILPSGLDPETSLGASGSVAPGQTPHRQELLDVPEWPTLQRRNVDGLFLTAELNWLPFLFKPKMWKEAGGGGGGTCGGHGRGRVSDRCQQRPLPFSAPGVAPGCVFWCSLQLALSLLLHSGHHGLLATRCWHFVPVRWGRVGLRGTDSSRATNRADSEVLTEEKYEQGTGVGEFLKVTRTKATRPPSPCEERRSISSKVGDSQSDELPDTRPLTDPVGVLGLQCSVRPLFRHKRIITEMTTSQTDRDPNPGCPAQSRQTSSVDTDAARRRRESSTSLGPLWDQDEAWRAPLSRSIGERALGGPLAPRRSSSVHDGPGPGPTPHGPPGRSSVGEGRTPVVCMAGRSKGKEFYPRQGVSHSAPASGTRRGDKCLSAEREDRPDPVLVTPVQIDLSLRCFVYEDLYRPSENKVRVRRCRLSVFKGKPDSLRVYTHTHTPRSENKYKGGTVYRHTLGDDLVVGLRSEDLRDRNRISPLGHFDCLQRRKRSNCEVTIQTISLRVQSSSSSLP</sequence>